<name>A0ABU4GWW3_9MICO</name>
<evidence type="ECO:0000256" key="4">
    <source>
        <dbReference type="ARBA" id="ARBA00022723"/>
    </source>
</evidence>
<evidence type="ECO:0000256" key="2">
    <source>
        <dbReference type="ARBA" id="ARBA00005165"/>
    </source>
</evidence>
<evidence type="ECO:0000256" key="7">
    <source>
        <dbReference type="ARBA" id="ARBA00047334"/>
    </source>
</evidence>
<proteinExistence type="inferred from homology"/>
<keyword evidence="4 10" id="KW-0479">Metal-binding</keyword>
<feature type="binding site" evidence="10">
    <location>
        <begin position="143"/>
        <end position="145"/>
    </location>
    <ligand>
        <name>2-[(2R,5Z)-2-carboxy-4-methylthiazol-5(2H)-ylidene]ethyl phosphate</name>
        <dbReference type="ChEBI" id="CHEBI:62899"/>
    </ligand>
</feature>
<feature type="domain" description="Thiamine phosphate synthase/TenI" evidence="13">
    <location>
        <begin position="10"/>
        <end position="197"/>
    </location>
</feature>
<dbReference type="SUPFAM" id="SSF51391">
    <property type="entry name" value="Thiamin phosphate synthase"/>
    <property type="match status" value="1"/>
</dbReference>
<dbReference type="NCBIfam" id="TIGR00693">
    <property type="entry name" value="thiE"/>
    <property type="match status" value="1"/>
</dbReference>
<feature type="binding site" evidence="10">
    <location>
        <position position="114"/>
    </location>
    <ligand>
        <name>4-amino-2-methyl-5-(diphosphooxymethyl)pyrimidine</name>
        <dbReference type="ChEBI" id="CHEBI:57841"/>
    </ligand>
</feature>
<comment type="function">
    <text evidence="1 10">Condenses 4-methyl-5-(beta-hydroxyethyl)thiazole monophosphate (THZ-P) and 2-methyl-4-amino-5-hydroxymethyl pyrimidine pyrophosphate (HMP-PP) to form thiamine monophosphate (TMP).</text>
</comment>
<dbReference type="EMBL" id="JAWQEV010000001">
    <property type="protein sequence ID" value="MDW4571551.1"/>
    <property type="molecule type" value="Genomic_DNA"/>
</dbReference>
<sequence length="241" mass="24295">MSGPGARLALHLVTDDRLPFDRLREVVDAAAGAGVDVVQLRAKSVTARELLRQALVLSDVVDRRCLLVVNDRVDVAVAARDAGARVDGVHLGQTDLPPETARRLLGAHAVVGWTANSAGHREAASALPPGTLDYLGVGVIRPTSTKPDHPPALGVDGFASFADGSPLPCVAIGGVGIDDIPGLRAAGAAGIAVVSAICGAEDPAAATRALREAADAPALEADASALEAAAALALEAATVTR</sequence>
<evidence type="ECO:0000256" key="5">
    <source>
        <dbReference type="ARBA" id="ARBA00022842"/>
    </source>
</evidence>
<gene>
    <name evidence="10 14" type="primary">thiE</name>
    <name evidence="14" type="ORF">R8Z58_02035</name>
</gene>
<evidence type="ECO:0000256" key="12">
    <source>
        <dbReference type="RuleBase" id="RU004253"/>
    </source>
</evidence>
<keyword evidence="6 10" id="KW-0784">Thiamine biosynthesis</keyword>
<evidence type="ECO:0000259" key="13">
    <source>
        <dbReference type="Pfam" id="PF02581"/>
    </source>
</evidence>
<evidence type="ECO:0000256" key="1">
    <source>
        <dbReference type="ARBA" id="ARBA00003814"/>
    </source>
</evidence>
<comment type="cofactor">
    <cofactor evidence="10">
        <name>Mg(2+)</name>
        <dbReference type="ChEBI" id="CHEBI:18420"/>
    </cofactor>
    <text evidence="10">Binds 1 Mg(2+) ion per subunit.</text>
</comment>
<keyword evidence="3 10" id="KW-0808">Transferase</keyword>
<dbReference type="InterPro" id="IPR036206">
    <property type="entry name" value="ThiamineP_synth_sf"/>
</dbReference>
<comment type="catalytic activity">
    <reaction evidence="8 10 11">
        <text>2-(2-carboxy-4-methylthiazol-5-yl)ethyl phosphate + 4-amino-2-methyl-5-(diphosphooxymethyl)pyrimidine + 2 H(+) = thiamine phosphate + CO2 + diphosphate</text>
        <dbReference type="Rhea" id="RHEA:47848"/>
        <dbReference type="ChEBI" id="CHEBI:15378"/>
        <dbReference type="ChEBI" id="CHEBI:16526"/>
        <dbReference type="ChEBI" id="CHEBI:33019"/>
        <dbReference type="ChEBI" id="CHEBI:37575"/>
        <dbReference type="ChEBI" id="CHEBI:57841"/>
        <dbReference type="ChEBI" id="CHEBI:62890"/>
        <dbReference type="EC" id="2.5.1.3"/>
    </reaction>
</comment>
<protein>
    <recommendedName>
        <fullName evidence="10">Thiamine-phosphate synthase</fullName>
        <shortName evidence="10">TP synthase</shortName>
        <shortName evidence="10">TPS</shortName>
        <ecNumber evidence="10">2.5.1.3</ecNumber>
    </recommendedName>
    <alternativeName>
        <fullName evidence="10">Thiamine-phosphate pyrophosphorylase</fullName>
        <shortName evidence="10">TMP pyrophosphorylase</shortName>
        <shortName evidence="10">TMP-PPase</shortName>
    </alternativeName>
</protein>
<feature type="binding site" evidence="10">
    <location>
        <begin position="194"/>
        <end position="195"/>
    </location>
    <ligand>
        <name>2-[(2R,5Z)-2-carboxy-4-methylthiazol-5(2H)-ylidene]ethyl phosphate</name>
        <dbReference type="ChEBI" id="CHEBI:62899"/>
    </ligand>
</feature>
<dbReference type="HAMAP" id="MF_00097">
    <property type="entry name" value="TMP_synthase"/>
    <property type="match status" value="1"/>
</dbReference>
<evidence type="ECO:0000256" key="9">
    <source>
        <dbReference type="ARBA" id="ARBA00047883"/>
    </source>
</evidence>
<dbReference type="Proteomes" id="UP001283109">
    <property type="component" value="Unassembled WGS sequence"/>
</dbReference>
<evidence type="ECO:0000256" key="11">
    <source>
        <dbReference type="RuleBase" id="RU003826"/>
    </source>
</evidence>
<dbReference type="RefSeq" id="WP_318352085.1">
    <property type="nucleotide sequence ID" value="NZ_JAWQEV010000001.1"/>
</dbReference>
<feature type="binding site" evidence="10">
    <location>
        <position position="71"/>
    </location>
    <ligand>
        <name>Mg(2+)</name>
        <dbReference type="ChEBI" id="CHEBI:18420"/>
    </ligand>
</feature>
<reference evidence="14 15" key="1">
    <citation type="submission" date="2023-11" db="EMBL/GenBank/DDBJ databases">
        <title>Draft genome sequence of Microbacterium arthrosphaerae JCM 30492.</title>
        <authorList>
            <person name="Zhang G."/>
            <person name="Ding Y."/>
        </authorList>
    </citation>
    <scope>NUCLEOTIDE SEQUENCE [LARGE SCALE GENOMIC DNA]</scope>
    <source>
        <strain evidence="14 15">JCM 30492</strain>
    </source>
</reference>
<dbReference type="GO" id="GO:0004789">
    <property type="term" value="F:thiamine-phosphate diphosphorylase activity"/>
    <property type="evidence" value="ECO:0007669"/>
    <property type="project" value="UniProtKB-EC"/>
</dbReference>
<comment type="catalytic activity">
    <reaction evidence="7 10 11">
        <text>4-methyl-5-(2-phosphooxyethyl)-thiazole + 4-amino-2-methyl-5-(diphosphooxymethyl)pyrimidine + H(+) = thiamine phosphate + diphosphate</text>
        <dbReference type="Rhea" id="RHEA:22328"/>
        <dbReference type="ChEBI" id="CHEBI:15378"/>
        <dbReference type="ChEBI" id="CHEBI:33019"/>
        <dbReference type="ChEBI" id="CHEBI:37575"/>
        <dbReference type="ChEBI" id="CHEBI:57841"/>
        <dbReference type="ChEBI" id="CHEBI:58296"/>
        <dbReference type="EC" id="2.5.1.3"/>
    </reaction>
</comment>
<keyword evidence="5 10" id="KW-0460">Magnesium</keyword>
<evidence type="ECO:0000313" key="14">
    <source>
        <dbReference type="EMBL" id="MDW4571551.1"/>
    </source>
</evidence>
<keyword evidence="15" id="KW-1185">Reference proteome</keyword>
<evidence type="ECO:0000313" key="15">
    <source>
        <dbReference type="Proteomes" id="UP001283109"/>
    </source>
</evidence>
<accession>A0ABU4GWW3</accession>
<dbReference type="PANTHER" id="PTHR20857">
    <property type="entry name" value="THIAMINE-PHOSPHATE PYROPHOSPHORYLASE"/>
    <property type="match status" value="1"/>
</dbReference>
<feature type="binding site" evidence="10">
    <location>
        <position position="70"/>
    </location>
    <ligand>
        <name>4-amino-2-methyl-5-(diphosphooxymethyl)pyrimidine</name>
        <dbReference type="ChEBI" id="CHEBI:57841"/>
    </ligand>
</feature>
<evidence type="ECO:0000256" key="3">
    <source>
        <dbReference type="ARBA" id="ARBA00022679"/>
    </source>
</evidence>
<dbReference type="EC" id="2.5.1.3" evidence="10"/>
<evidence type="ECO:0000256" key="10">
    <source>
        <dbReference type="HAMAP-Rule" id="MF_00097"/>
    </source>
</evidence>
<dbReference type="InterPro" id="IPR013785">
    <property type="entry name" value="Aldolase_TIM"/>
</dbReference>
<dbReference type="Pfam" id="PF02581">
    <property type="entry name" value="TMP-TENI"/>
    <property type="match status" value="1"/>
</dbReference>
<comment type="pathway">
    <text evidence="2 10 12">Cofactor biosynthesis; thiamine diphosphate biosynthesis; thiamine phosphate from 4-amino-2-methyl-5-diphosphomethylpyrimidine and 4-methyl-5-(2-phosphoethyl)-thiazole: step 1/1.</text>
</comment>
<feature type="binding site" evidence="10">
    <location>
        <begin position="39"/>
        <end position="43"/>
    </location>
    <ligand>
        <name>4-amino-2-methyl-5-(diphosphooxymethyl)pyrimidine</name>
        <dbReference type="ChEBI" id="CHEBI:57841"/>
    </ligand>
</feature>
<dbReference type="Gene3D" id="3.20.20.70">
    <property type="entry name" value="Aldolase class I"/>
    <property type="match status" value="1"/>
</dbReference>
<dbReference type="InterPro" id="IPR022998">
    <property type="entry name" value="ThiamineP_synth_TenI"/>
</dbReference>
<dbReference type="CDD" id="cd00564">
    <property type="entry name" value="TMP_TenI"/>
    <property type="match status" value="1"/>
</dbReference>
<evidence type="ECO:0000256" key="6">
    <source>
        <dbReference type="ARBA" id="ARBA00022977"/>
    </source>
</evidence>
<feature type="binding site" evidence="10">
    <location>
        <position position="95"/>
    </location>
    <ligand>
        <name>Mg(2+)</name>
        <dbReference type="ChEBI" id="CHEBI:18420"/>
    </ligand>
</feature>
<dbReference type="InterPro" id="IPR034291">
    <property type="entry name" value="TMP_synthase"/>
</dbReference>
<dbReference type="PANTHER" id="PTHR20857:SF15">
    <property type="entry name" value="THIAMINE-PHOSPHATE SYNTHASE"/>
    <property type="match status" value="1"/>
</dbReference>
<evidence type="ECO:0000256" key="8">
    <source>
        <dbReference type="ARBA" id="ARBA00047851"/>
    </source>
</evidence>
<feature type="binding site" evidence="10">
    <location>
        <position position="146"/>
    </location>
    <ligand>
        <name>4-amino-2-methyl-5-(diphosphooxymethyl)pyrimidine</name>
        <dbReference type="ChEBI" id="CHEBI:57841"/>
    </ligand>
</feature>
<comment type="caution">
    <text evidence="14">The sequence shown here is derived from an EMBL/GenBank/DDBJ whole genome shotgun (WGS) entry which is preliminary data.</text>
</comment>
<comment type="catalytic activity">
    <reaction evidence="9 10 11">
        <text>2-[(2R,5Z)-2-carboxy-4-methylthiazol-5(2H)-ylidene]ethyl phosphate + 4-amino-2-methyl-5-(diphosphooxymethyl)pyrimidine + 2 H(+) = thiamine phosphate + CO2 + diphosphate</text>
        <dbReference type="Rhea" id="RHEA:47844"/>
        <dbReference type="ChEBI" id="CHEBI:15378"/>
        <dbReference type="ChEBI" id="CHEBI:16526"/>
        <dbReference type="ChEBI" id="CHEBI:33019"/>
        <dbReference type="ChEBI" id="CHEBI:37575"/>
        <dbReference type="ChEBI" id="CHEBI:57841"/>
        <dbReference type="ChEBI" id="CHEBI:62899"/>
        <dbReference type="EC" id="2.5.1.3"/>
    </reaction>
</comment>
<feature type="binding site" evidence="10">
    <location>
        <position position="174"/>
    </location>
    <ligand>
        <name>2-[(2R,5Z)-2-carboxy-4-methylthiazol-5(2H)-ylidene]ethyl phosphate</name>
        <dbReference type="ChEBI" id="CHEBI:62899"/>
    </ligand>
</feature>
<comment type="similarity">
    <text evidence="10 11">Belongs to the thiamine-phosphate synthase family.</text>
</comment>
<organism evidence="14 15">
    <name type="scientific">Microbacterium arthrosphaerae</name>
    <dbReference type="NCBI Taxonomy" id="792652"/>
    <lineage>
        <taxon>Bacteria</taxon>
        <taxon>Bacillati</taxon>
        <taxon>Actinomycetota</taxon>
        <taxon>Actinomycetes</taxon>
        <taxon>Micrococcales</taxon>
        <taxon>Microbacteriaceae</taxon>
        <taxon>Microbacterium</taxon>
    </lineage>
</organism>